<evidence type="ECO:0000313" key="2">
    <source>
        <dbReference type="Proteomes" id="UP000029981"/>
    </source>
</evidence>
<reference evidence="1 2" key="3">
    <citation type="journal article" date="2010" name="BMC Genomics">
        <title>Transcriptome sequencing and comparative analysis of cucumber flowers with different sex types.</title>
        <authorList>
            <person name="Guo S."/>
            <person name="Zheng Y."/>
            <person name="Joung J.G."/>
            <person name="Liu S."/>
            <person name="Zhang Z."/>
            <person name="Crasta O.R."/>
            <person name="Sobral B.W."/>
            <person name="Xu Y."/>
            <person name="Huang S."/>
            <person name="Fei Z."/>
        </authorList>
    </citation>
    <scope>NUCLEOTIDE SEQUENCE [LARGE SCALE GENOMIC DNA]</scope>
    <source>
        <strain evidence="2">cv. 9930</strain>
    </source>
</reference>
<proteinExistence type="predicted"/>
<dbReference type="EMBL" id="CM002924">
    <property type="protein sequence ID" value="KGN59371.1"/>
    <property type="molecule type" value="Genomic_DNA"/>
</dbReference>
<protein>
    <submittedName>
        <fullName evidence="1">Uncharacterized protein</fullName>
    </submittedName>
</protein>
<dbReference type="Gramene" id="KGN59371">
    <property type="protein sequence ID" value="KGN59371"/>
    <property type="gene ID" value="Csa_3G814380"/>
</dbReference>
<gene>
    <name evidence="1" type="ORF">Csa_3G814380</name>
</gene>
<accession>A0A0A0LH50</accession>
<sequence>MILRLAINYFTPKDLIPVDKVAHTCIPMITLLQSICDFVRTPTILSSTKYHFELTLEQIYFTPTTRACSKFQTPSLHLRSLAHPSTSIDHTYTYHQTRTQTRLTKFLCSNLKISLTQLDLDQGSATNY</sequence>
<reference evidence="1 2" key="1">
    <citation type="journal article" date="2009" name="Nat. Genet.">
        <title>The genome of the cucumber, Cucumis sativus L.</title>
        <authorList>
            <person name="Huang S."/>
            <person name="Li R."/>
            <person name="Zhang Z."/>
            <person name="Li L."/>
            <person name="Gu X."/>
            <person name="Fan W."/>
            <person name="Lucas W.J."/>
            <person name="Wang X."/>
            <person name="Xie B."/>
            <person name="Ni P."/>
            <person name="Ren Y."/>
            <person name="Zhu H."/>
            <person name="Li J."/>
            <person name="Lin K."/>
            <person name="Jin W."/>
            <person name="Fei Z."/>
            <person name="Li G."/>
            <person name="Staub J."/>
            <person name="Kilian A."/>
            <person name="van der Vossen E.A."/>
            <person name="Wu Y."/>
            <person name="Guo J."/>
            <person name="He J."/>
            <person name="Jia Z."/>
            <person name="Ren Y."/>
            <person name="Tian G."/>
            <person name="Lu Y."/>
            <person name="Ruan J."/>
            <person name="Qian W."/>
            <person name="Wang M."/>
            <person name="Huang Q."/>
            <person name="Li B."/>
            <person name="Xuan Z."/>
            <person name="Cao J."/>
            <person name="Asan"/>
            <person name="Wu Z."/>
            <person name="Zhang J."/>
            <person name="Cai Q."/>
            <person name="Bai Y."/>
            <person name="Zhao B."/>
            <person name="Han Y."/>
            <person name="Li Y."/>
            <person name="Li X."/>
            <person name="Wang S."/>
            <person name="Shi Q."/>
            <person name="Liu S."/>
            <person name="Cho W.K."/>
            <person name="Kim J.Y."/>
            <person name="Xu Y."/>
            <person name="Heller-Uszynska K."/>
            <person name="Miao H."/>
            <person name="Cheng Z."/>
            <person name="Zhang S."/>
            <person name="Wu J."/>
            <person name="Yang Y."/>
            <person name="Kang H."/>
            <person name="Li M."/>
            <person name="Liang H."/>
            <person name="Ren X."/>
            <person name="Shi Z."/>
            <person name="Wen M."/>
            <person name="Jian M."/>
            <person name="Yang H."/>
            <person name="Zhang G."/>
            <person name="Yang Z."/>
            <person name="Chen R."/>
            <person name="Liu S."/>
            <person name="Li J."/>
            <person name="Ma L."/>
            <person name="Liu H."/>
            <person name="Zhou Y."/>
            <person name="Zhao J."/>
            <person name="Fang X."/>
            <person name="Li G."/>
            <person name="Fang L."/>
            <person name="Li Y."/>
            <person name="Liu D."/>
            <person name="Zheng H."/>
            <person name="Zhang Y."/>
            <person name="Qin N."/>
            <person name="Li Z."/>
            <person name="Yang G."/>
            <person name="Yang S."/>
            <person name="Bolund L."/>
            <person name="Kristiansen K."/>
            <person name="Zheng H."/>
            <person name="Li S."/>
            <person name="Zhang X."/>
            <person name="Yang H."/>
            <person name="Wang J."/>
            <person name="Sun R."/>
            <person name="Zhang B."/>
            <person name="Jiang S."/>
            <person name="Wang J."/>
            <person name="Du Y."/>
            <person name="Li S."/>
        </authorList>
    </citation>
    <scope>NUCLEOTIDE SEQUENCE [LARGE SCALE GENOMIC DNA]</scope>
    <source>
        <strain evidence="2">cv. 9930</strain>
    </source>
</reference>
<reference evidence="1 2" key="2">
    <citation type="journal article" date="2009" name="PLoS ONE">
        <title>An integrated genetic and cytogenetic map of the cucumber genome.</title>
        <authorList>
            <person name="Ren Y."/>
            <person name="Zhang Z."/>
            <person name="Liu J."/>
            <person name="Staub J.E."/>
            <person name="Han Y."/>
            <person name="Cheng Z."/>
            <person name="Li X."/>
            <person name="Lu J."/>
            <person name="Miao H."/>
            <person name="Kang H."/>
            <person name="Xie B."/>
            <person name="Gu X."/>
            <person name="Wang X."/>
            <person name="Du Y."/>
            <person name="Jin W."/>
            <person name="Huang S."/>
        </authorList>
    </citation>
    <scope>NUCLEOTIDE SEQUENCE [LARGE SCALE GENOMIC DNA]</scope>
    <source>
        <strain evidence="2">cv. 9930</strain>
    </source>
</reference>
<reference evidence="1 2" key="4">
    <citation type="journal article" date="2011" name="BMC Genomics">
        <title>RNA-Seq improves annotation of protein-coding genes in the cucumber genome.</title>
        <authorList>
            <person name="Li Z."/>
            <person name="Zhang Z."/>
            <person name="Yan P."/>
            <person name="Huang S."/>
            <person name="Fei Z."/>
            <person name="Lin K."/>
        </authorList>
    </citation>
    <scope>NUCLEOTIDE SEQUENCE [LARGE SCALE GENOMIC DNA]</scope>
    <source>
        <strain evidence="2">cv. 9930</strain>
    </source>
</reference>
<keyword evidence="2" id="KW-1185">Reference proteome</keyword>
<dbReference type="Proteomes" id="UP000029981">
    <property type="component" value="Chromosome 3"/>
</dbReference>
<evidence type="ECO:0000313" key="1">
    <source>
        <dbReference type="EMBL" id="KGN59371.1"/>
    </source>
</evidence>
<dbReference type="AlphaFoldDB" id="A0A0A0LH50"/>
<organism evidence="1 2">
    <name type="scientific">Cucumis sativus</name>
    <name type="common">Cucumber</name>
    <dbReference type="NCBI Taxonomy" id="3659"/>
    <lineage>
        <taxon>Eukaryota</taxon>
        <taxon>Viridiplantae</taxon>
        <taxon>Streptophyta</taxon>
        <taxon>Embryophyta</taxon>
        <taxon>Tracheophyta</taxon>
        <taxon>Spermatophyta</taxon>
        <taxon>Magnoliopsida</taxon>
        <taxon>eudicotyledons</taxon>
        <taxon>Gunneridae</taxon>
        <taxon>Pentapetalae</taxon>
        <taxon>rosids</taxon>
        <taxon>fabids</taxon>
        <taxon>Cucurbitales</taxon>
        <taxon>Cucurbitaceae</taxon>
        <taxon>Benincaseae</taxon>
        <taxon>Cucumis</taxon>
    </lineage>
</organism>
<name>A0A0A0LH50_CUCSA</name>